<dbReference type="InterPro" id="IPR038422">
    <property type="entry name" value="Cut8/Sts1_sf"/>
</dbReference>
<accession>A0A507FMB9</accession>
<sequence length="388" mass="42100">MSHLKVSWGGVAAAINNASATFGTSEAAEEESARAHSQAGQASISEPEPTTPSRKRKNQHGDNSMDTNTESTSNTPSRQRLQRHSRVTPAKRIRLIWDSESEAAPAQALLNQPLASTEERAMPLAKILETLDKKSLLTLIKSLVANNQPLAIHVASLLPRPSLESANHHLQTAIAHLDSSYPYTSKGIDRSSDYAFGRCRKALVSFLDTVSLYLTHFTEPCSYPPNLTHEYPSDSFAFLQTASSLLSSIHRFSSPLRNHETLDEGWRTIARGYRIAIQECCRRVAQEGRVFPASLVGSWLRDVTLLSHAVDTVASQQGEENQNSNTSFSEGMGFGFREAVQEFVRGELGGIVHAHGSISFANGSHTIGGGSNELGGISNLVVAGANRL</sequence>
<dbReference type="Proteomes" id="UP000320333">
    <property type="component" value="Unassembled WGS sequence"/>
</dbReference>
<keyword evidence="6" id="KW-1185">Reference proteome</keyword>
<comment type="similarity">
    <text evidence="1 3">Belongs to the cut8/STS1 family.</text>
</comment>
<comment type="subcellular location">
    <subcellularLocation>
        <location evidence="3">Cytoplasm</location>
    </subcellularLocation>
    <subcellularLocation>
        <location evidence="3">Nucleus</location>
    </subcellularLocation>
</comment>
<dbReference type="GO" id="GO:0031144">
    <property type="term" value="P:proteasome localization"/>
    <property type="evidence" value="ECO:0007669"/>
    <property type="project" value="UniProtKB-UniRule"/>
</dbReference>
<dbReference type="GO" id="GO:0070628">
    <property type="term" value="F:proteasome binding"/>
    <property type="evidence" value="ECO:0007669"/>
    <property type="project" value="TreeGrafter"/>
</dbReference>
<keyword evidence="3" id="KW-0963">Cytoplasm</keyword>
<evidence type="ECO:0000256" key="4">
    <source>
        <dbReference type="SAM" id="MobiDB-lite"/>
    </source>
</evidence>
<keyword evidence="2 3" id="KW-0539">Nucleus</keyword>
<comment type="subunit">
    <text evidence="3">Binds the proteasome.</text>
</comment>
<dbReference type="STRING" id="246404.A0A507FMB9"/>
<evidence type="ECO:0000256" key="3">
    <source>
        <dbReference type="RuleBase" id="RU368013"/>
    </source>
</evidence>
<dbReference type="EMBL" id="QEAP01000018">
    <property type="protein sequence ID" value="TPX77549.1"/>
    <property type="molecule type" value="Genomic_DNA"/>
</dbReference>
<dbReference type="Gene3D" id="1.20.58.1590">
    <property type="entry name" value="Tethering factor for nuclear proteasome Cut8/Sts1"/>
    <property type="match status" value="1"/>
</dbReference>
<dbReference type="PANTHER" id="PTHR28032:SF1">
    <property type="entry name" value="FI02826P"/>
    <property type="match status" value="1"/>
</dbReference>
<comment type="function">
    <text evidence="3">Involved in ubiquitin-mediated protein degradation. Regulatory factor in the ubiquitin/proteasome pathway that controls the turnover of proteasome substrates. Targets proteasomes to the nucleus and facilitates the degradation of nuclear proteins.</text>
</comment>
<comment type="caution">
    <text evidence="5">The sequence shown here is derived from an EMBL/GenBank/DDBJ whole genome shotgun (WGS) entry which is preliminary data.</text>
</comment>
<evidence type="ECO:0000256" key="2">
    <source>
        <dbReference type="ARBA" id="ARBA00023242"/>
    </source>
</evidence>
<evidence type="ECO:0000313" key="6">
    <source>
        <dbReference type="Proteomes" id="UP000320333"/>
    </source>
</evidence>
<keyword evidence="3" id="KW-0653">Protein transport</keyword>
<reference evidence="5 6" key="1">
    <citation type="journal article" date="2019" name="Sci. Rep.">
        <title>Comparative genomics of chytrid fungi reveal insights into the obligate biotrophic and pathogenic lifestyle of Synchytrium endobioticum.</title>
        <authorList>
            <person name="van de Vossenberg B.T.L.H."/>
            <person name="Warris S."/>
            <person name="Nguyen H.D.T."/>
            <person name="van Gent-Pelzer M.P.E."/>
            <person name="Joly D.L."/>
            <person name="van de Geest H.C."/>
            <person name="Bonants P.J.M."/>
            <person name="Smith D.S."/>
            <person name="Levesque C.A."/>
            <person name="van der Lee T.A.J."/>
        </authorList>
    </citation>
    <scope>NUCLEOTIDE SEQUENCE [LARGE SCALE GENOMIC DNA]</scope>
    <source>
        <strain evidence="5 6">CBS 675.73</strain>
    </source>
</reference>
<feature type="region of interest" description="Disordered" evidence="4">
    <location>
        <begin position="24"/>
        <end position="87"/>
    </location>
</feature>
<organism evidence="5 6">
    <name type="scientific">Chytriomyces confervae</name>
    <dbReference type="NCBI Taxonomy" id="246404"/>
    <lineage>
        <taxon>Eukaryota</taxon>
        <taxon>Fungi</taxon>
        <taxon>Fungi incertae sedis</taxon>
        <taxon>Chytridiomycota</taxon>
        <taxon>Chytridiomycota incertae sedis</taxon>
        <taxon>Chytridiomycetes</taxon>
        <taxon>Chytridiales</taxon>
        <taxon>Chytriomycetaceae</taxon>
        <taxon>Chytriomyces</taxon>
    </lineage>
</organism>
<dbReference type="PANTHER" id="PTHR28032">
    <property type="entry name" value="FI02826P"/>
    <property type="match status" value="1"/>
</dbReference>
<dbReference type="InterPro" id="IPR013868">
    <property type="entry name" value="Cut8/Sts1_fam"/>
</dbReference>
<dbReference type="GO" id="GO:0015031">
    <property type="term" value="P:protein transport"/>
    <property type="evidence" value="ECO:0007669"/>
    <property type="project" value="UniProtKB-UniRule"/>
</dbReference>
<evidence type="ECO:0000256" key="1">
    <source>
        <dbReference type="ARBA" id="ARBA00006199"/>
    </source>
</evidence>
<name>A0A507FMB9_9FUNG</name>
<dbReference type="GO" id="GO:0005737">
    <property type="term" value="C:cytoplasm"/>
    <property type="evidence" value="ECO:0007669"/>
    <property type="project" value="UniProtKB-SubCell"/>
</dbReference>
<dbReference type="AlphaFoldDB" id="A0A507FMB9"/>
<protein>
    <recommendedName>
        <fullName evidence="3">Tethering factor for nuclear proteasome STS1</fullName>
    </recommendedName>
</protein>
<dbReference type="GO" id="GO:0031965">
    <property type="term" value="C:nuclear membrane"/>
    <property type="evidence" value="ECO:0007669"/>
    <property type="project" value="TreeGrafter"/>
</dbReference>
<gene>
    <name evidence="5" type="ORF">CcCBS67573_g01185</name>
</gene>
<proteinExistence type="inferred from homology"/>
<feature type="compositionally biased region" description="Polar residues" evidence="4">
    <location>
        <begin position="61"/>
        <end position="79"/>
    </location>
</feature>
<dbReference type="Pfam" id="PF08559">
    <property type="entry name" value="Cut8"/>
    <property type="match status" value="1"/>
</dbReference>
<dbReference type="OrthoDB" id="10061064at2759"/>
<keyword evidence="3" id="KW-0813">Transport</keyword>
<dbReference type="GO" id="GO:0071630">
    <property type="term" value="P:nuclear protein quality control by the ubiquitin-proteasome system"/>
    <property type="evidence" value="ECO:0007669"/>
    <property type="project" value="UniProtKB-UniRule"/>
</dbReference>
<evidence type="ECO:0000313" key="5">
    <source>
        <dbReference type="EMBL" id="TPX77549.1"/>
    </source>
</evidence>